<feature type="compositionally biased region" description="Acidic residues" evidence="8">
    <location>
        <begin position="559"/>
        <end position="569"/>
    </location>
</feature>
<gene>
    <name evidence="11" type="ORF">B0H63DRAFT_89425</name>
</gene>
<dbReference type="GO" id="GO:0003677">
    <property type="term" value="F:DNA binding"/>
    <property type="evidence" value="ECO:0007669"/>
    <property type="project" value="InterPro"/>
</dbReference>
<dbReference type="GO" id="GO:0000776">
    <property type="term" value="C:kinetochore"/>
    <property type="evidence" value="ECO:0007669"/>
    <property type="project" value="TreeGrafter"/>
</dbReference>
<keyword evidence="5 11" id="KW-0418">Kinase</keyword>
<dbReference type="Pfam" id="PF00069">
    <property type="entry name" value="Pkinase"/>
    <property type="match status" value="1"/>
</dbReference>
<keyword evidence="4 7" id="KW-0547">Nucleotide-binding</keyword>
<feature type="domain" description="FHA" evidence="9">
    <location>
        <begin position="84"/>
        <end position="135"/>
    </location>
</feature>
<evidence type="ECO:0000259" key="9">
    <source>
        <dbReference type="PROSITE" id="PS50006"/>
    </source>
</evidence>
<evidence type="ECO:0000256" key="1">
    <source>
        <dbReference type="ARBA" id="ARBA00005575"/>
    </source>
</evidence>
<dbReference type="PROSITE" id="PS50011">
    <property type="entry name" value="PROTEIN_KINASE_DOM"/>
    <property type="match status" value="1"/>
</dbReference>
<feature type="region of interest" description="Disordered" evidence="8">
    <location>
        <begin position="534"/>
        <end position="616"/>
    </location>
</feature>
<dbReference type="Gene3D" id="1.10.510.10">
    <property type="entry name" value="Transferase(Phosphotransferase) domain 1"/>
    <property type="match status" value="1"/>
</dbReference>
<feature type="binding site" evidence="7">
    <location>
        <position position="237"/>
    </location>
    <ligand>
        <name>ATP</name>
        <dbReference type="ChEBI" id="CHEBI:30616"/>
    </ligand>
</feature>
<evidence type="ECO:0000256" key="5">
    <source>
        <dbReference type="ARBA" id="ARBA00022777"/>
    </source>
</evidence>
<keyword evidence="12" id="KW-1185">Reference proteome</keyword>
<dbReference type="Pfam" id="PF00498">
    <property type="entry name" value="FHA"/>
    <property type="match status" value="1"/>
</dbReference>
<dbReference type="InterPro" id="IPR036887">
    <property type="entry name" value="HTH_APSES_sf"/>
</dbReference>
<dbReference type="InterPro" id="IPR017441">
    <property type="entry name" value="Protein_kinase_ATP_BS"/>
</dbReference>
<dbReference type="PANTHER" id="PTHR24345">
    <property type="entry name" value="SERINE/THREONINE-PROTEIN KINASE PLK"/>
    <property type="match status" value="1"/>
</dbReference>
<dbReference type="PROSITE" id="PS00107">
    <property type="entry name" value="PROTEIN_KINASE_ATP"/>
    <property type="match status" value="1"/>
</dbReference>
<evidence type="ECO:0000313" key="12">
    <source>
        <dbReference type="Proteomes" id="UP001285441"/>
    </source>
</evidence>
<dbReference type="InterPro" id="IPR000719">
    <property type="entry name" value="Prot_kinase_dom"/>
</dbReference>
<evidence type="ECO:0000256" key="4">
    <source>
        <dbReference type="ARBA" id="ARBA00022741"/>
    </source>
</evidence>
<dbReference type="Proteomes" id="UP001285441">
    <property type="component" value="Unassembled WGS sequence"/>
</dbReference>
<accession>A0AAE0N167</accession>
<dbReference type="InterPro" id="IPR011009">
    <property type="entry name" value="Kinase-like_dom_sf"/>
</dbReference>
<dbReference type="SUPFAM" id="SSF54616">
    <property type="entry name" value="DNA-binding domain of Mlu1-box binding protein MBP1"/>
    <property type="match status" value="1"/>
</dbReference>
<evidence type="ECO:0000313" key="11">
    <source>
        <dbReference type="EMBL" id="KAK3366388.1"/>
    </source>
</evidence>
<evidence type="ECO:0000256" key="7">
    <source>
        <dbReference type="PROSITE-ProRule" id="PRU10141"/>
    </source>
</evidence>
<dbReference type="EMBL" id="JAULSW010000012">
    <property type="protein sequence ID" value="KAK3366388.1"/>
    <property type="molecule type" value="Genomic_DNA"/>
</dbReference>
<evidence type="ECO:0000259" key="10">
    <source>
        <dbReference type="PROSITE" id="PS50011"/>
    </source>
</evidence>
<dbReference type="Gene3D" id="3.10.260.10">
    <property type="entry name" value="Transcription regulator HTH, APSES-type DNA-binding domain"/>
    <property type="match status" value="1"/>
</dbReference>
<dbReference type="CDD" id="cd00060">
    <property type="entry name" value="FHA"/>
    <property type="match status" value="1"/>
</dbReference>
<feature type="region of interest" description="Disordered" evidence="8">
    <location>
        <begin position="33"/>
        <end position="59"/>
    </location>
</feature>
<dbReference type="GO" id="GO:0004674">
    <property type="term" value="F:protein serine/threonine kinase activity"/>
    <property type="evidence" value="ECO:0007669"/>
    <property type="project" value="UniProtKB-KW"/>
</dbReference>
<name>A0AAE0N167_9PEZI</name>
<dbReference type="GO" id="GO:0005524">
    <property type="term" value="F:ATP binding"/>
    <property type="evidence" value="ECO:0007669"/>
    <property type="project" value="UniProtKB-UniRule"/>
</dbReference>
<dbReference type="Gene3D" id="2.60.200.20">
    <property type="match status" value="1"/>
</dbReference>
<organism evidence="11 12">
    <name type="scientific">Podospora didyma</name>
    <dbReference type="NCBI Taxonomy" id="330526"/>
    <lineage>
        <taxon>Eukaryota</taxon>
        <taxon>Fungi</taxon>
        <taxon>Dikarya</taxon>
        <taxon>Ascomycota</taxon>
        <taxon>Pezizomycotina</taxon>
        <taxon>Sordariomycetes</taxon>
        <taxon>Sordariomycetidae</taxon>
        <taxon>Sordariales</taxon>
        <taxon>Podosporaceae</taxon>
        <taxon>Podospora</taxon>
    </lineage>
</organism>
<dbReference type="PANTHER" id="PTHR24345:SF0">
    <property type="entry name" value="CELL CYCLE SERINE_THREONINE-PROTEIN KINASE CDC5_MSD2"/>
    <property type="match status" value="1"/>
</dbReference>
<comment type="caution">
    <text evidence="11">The sequence shown here is derived from an EMBL/GenBank/DDBJ whole genome shotgun (WGS) entry which is preliminary data.</text>
</comment>
<evidence type="ECO:0000256" key="2">
    <source>
        <dbReference type="ARBA" id="ARBA00022527"/>
    </source>
</evidence>
<dbReference type="InterPro" id="IPR008271">
    <property type="entry name" value="Ser/Thr_kinase_AS"/>
</dbReference>
<feature type="compositionally biased region" description="Basic and acidic residues" evidence="8">
    <location>
        <begin position="44"/>
        <end position="56"/>
    </location>
</feature>
<evidence type="ECO:0000256" key="6">
    <source>
        <dbReference type="ARBA" id="ARBA00022840"/>
    </source>
</evidence>
<feature type="domain" description="Protein kinase" evidence="10">
    <location>
        <begin position="208"/>
        <end position="465"/>
    </location>
</feature>
<dbReference type="GO" id="GO:0005634">
    <property type="term" value="C:nucleus"/>
    <property type="evidence" value="ECO:0007669"/>
    <property type="project" value="TreeGrafter"/>
</dbReference>
<keyword evidence="6 7" id="KW-0067">ATP-binding</keyword>
<feature type="compositionally biased region" description="Polar residues" evidence="8">
    <location>
        <begin position="580"/>
        <end position="599"/>
    </location>
</feature>
<reference evidence="11" key="1">
    <citation type="journal article" date="2023" name="Mol. Phylogenet. Evol.">
        <title>Genome-scale phylogeny and comparative genomics of the fungal order Sordariales.</title>
        <authorList>
            <person name="Hensen N."/>
            <person name="Bonometti L."/>
            <person name="Westerberg I."/>
            <person name="Brannstrom I.O."/>
            <person name="Guillou S."/>
            <person name="Cros-Aarteil S."/>
            <person name="Calhoun S."/>
            <person name="Haridas S."/>
            <person name="Kuo A."/>
            <person name="Mondo S."/>
            <person name="Pangilinan J."/>
            <person name="Riley R."/>
            <person name="LaButti K."/>
            <person name="Andreopoulos B."/>
            <person name="Lipzen A."/>
            <person name="Chen C."/>
            <person name="Yan M."/>
            <person name="Daum C."/>
            <person name="Ng V."/>
            <person name="Clum A."/>
            <person name="Steindorff A."/>
            <person name="Ohm R.A."/>
            <person name="Martin F."/>
            <person name="Silar P."/>
            <person name="Natvig D.O."/>
            <person name="Lalanne C."/>
            <person name="Gautier V."/>
            <person name="Ament-Velasquez S.L."/>
            <person name="Kruys A."/>
            <person name="Hutchinson M.I."/>
            <person name="Powell A.J."/>
            <person name="Barry K."/>
            <person name="Miller A.N."/>
            <person name="Grigoriev I.V."/>
            <person name="Debuchy R."/>
            <person name="Gladieux P."/>
            <person name="Hiltunen Thoren M."/>
            <person name="Johannesson H."/>
        </authorList>
    </citation>
    <scope>NUCLEOTIDE SEQUENCE</scope>
    <source>
        <strain evidence="11">CBS 232.78</strain>
    </source>
</reference>
<dbReference type="InterPro" id="IPR000253">
    <property type="entry name" value="FHA_dom"/>
</dbReference>
<feature type="region of interest" description="Disordered" evidence="8">
    <location>
        <begin position="755"/>
        <end position="786"/>
    </location>
</feature>
<dbReference type="GO" id="GO:0005737">
    <property type="term" value="C:cytoplasm"/>
    <property type="evidence" value="ECO:0007669"/>
    <property type="project" value="TreeGrafter"/>
</dbReference>
<dbReference type="InterPro" id="IPR008984">
    <property type="entry name" value="SMAD_FHA_dom_sf"/>
</dbReference>
<feature type="compositionally biased region" description="Acidic residues" evidence="8">
    <location>
        <begin position="34"/>
        <end position="43"/>
    </location>
</feature>
<keyword evidence="3" id="KW-0808">Transferase</keyword>
<sequence>MENARTIFTVKIVKERGELLFNEHNEKKGFVGEESYDYGEDDTDSRFSESFQRDHNTPAPDYSEAKNILRITTDHWPRNTERGFMFGRNEGLCDILLDHPNISEQQFAIRPLWHHGTMVLKNHSRQGTIVNFHVLGDKKKMKSQLVLPQRESVAVRLADGSEILIQTYDKPADWEIYCANVLKQPQNLVSLDLDPPETTNQTNRAAVYVRDRLLGKGSNAQVFRVINKFTGKPYAMKLYNKPRRPPQEPHILERLNNQFIVRYVSYIWPANQRAQLIMELVNGPNLQEVLDQGNMHYSPLTIYEAREILSQLLRAVSYLHSQCITHRDLKPANIFIQTRYPIHIKLGDFGESSDAEVMKTYCGTPVYAAPEIVNRGGMYTNMADIFSIGVIALQLLYGLPNVLPNLGNEQQRKKMSNVLLDWKDSLLNSCEQEEVPLSLDFISKLLQEDPKRRPSAVKILSHSFFSAPLDDFPAPRAATVPNLPTQIYNPLEPTSPTLPTFFAEPRHQSSLNLDRYSAWERQCEEYNADLPDTLPWDNDYHPSSPHVPDTHARAPGEAEFQDAEAEELPDSASEARPIDPQSTSALHTQRRSTSPSSISNRDRCHNAHRKRDSNHLSAPGPIYNFIPLLGQGSQSALSHISTRDVQSGDGLFYVVIRRWRVSMDALDYRVNANQILLAAGLEERERSGYRDLFRRLKLVSKRVGSRSSWIPFKHGYFLSQTLGLGDELRPLFSCAKGPCPKSEENYLTYPLQRRRPVNTLKKRQPQEGLLTGQQERKHALPDPVDPGDIDYMPGEGDEQDGYYGDDGEPAGDTGFGPLDLTALVGGNVDIEAIDWMDLPGSMATPLALRSFAEDPAAEVIPPSEKKRRKNMKLPDGFYTVAHNQQPITYNLRDRTVNATRLIGAFGIHRSQLPAFWSKYPEITRTQRTGGNSVVQGTYIQLEDATIICNHFGLSLEPIKLIMANFDNWR</sequence>
<dbReference type="PROSITE" id="PS50006">
    <property type="entry name" value="FHA_DOMAIN"/>
    <property type="match status" value="1"/>
</dbReference>
<proteinExistence type="inferred from homology"/>
<dbReference type="PROSITE" id="PS00108">
    <property type="entry name" value="PROTEIN_KINASE_ST"/>
    <property type="match status" value="1"/>
</dbReference>
<comment type="similarity">
    <text evidence="1">Belongs to the protein kinase superfamily. CAMK Ser/Thr protein kinase family. CHEK2 subfamily.</text>
</comment>
<dbReference type="SUPFAM" id="SSF49879">
    <property type="entry name" value="SMAD/FHA domain"/>
    <property type="match status" value="1"/>
</dbReference>
<dbReference type="SMART" id="SM00220">
    <property type="entry name" value="S_TKc"/>
    <property type="match status" value="1"/>
</dbReference>
<protein>
    <submittedName>
        <fullName evidence="11">Kinase-like domain-containing protein</fullName>
    </submittedName>
</protein>
<reference evidence="11" key="2">
    <citation type="submission" date="2023-06" db="EMBL/GenBank/DDBJ databases">
        <authorList>
            <consortium name="Lawrence Berkeley National Laboratory"/>
            <person name="Haridas S."/>
            <person name="Hensen N."/>
            <person name="Bonometti L."/>
            <person name="Westerberg I."/>
            <person name="Brannstrom I.O."/>
            <person name="Guillou S."/>
            <person name="Cros-Aarteil S."/>
            <person name="Calhoun S."/>
            <person name="Kuo A."/>
            <person name="Mondo S."/>
            <person name="Pangilinan J."/>
            <person name="Riley R."/>
            <person name="LaButti K."/>
            <person name="Andreopoulos B."/>
            <person name="Lipzen A."/>
            <person name="Chen C."/>
            <person name="Yanf M."/>
            <person name="Daum C."/>
            <person name="Ng V."/>
            <person name="Clum A."/>
            <person name="Steindorff A."/>
            <person name="Ohm R."/>
            <person name="Martin F."/>
            <person name="Silar P."/>
            <person name="Natvig D."/>
            <person name="Lalanne C."/>
            <person name="Gautier V."/>
            <person name="Ament-velasquez S.L."/>
            <person name="Kruys A."/>
            <person name="Hutchinson M.I."/>
            <person name="Powell A.J."/>
            <person name="Barry K."/>
            <person name="Miller A.N."/>
            <person name="Grigoriev I.V."/>
            <person name="Debuchy R."/>
            <person name="Gladieux P."/>
            <person name="Thoren M.H."/>
            <person name="Johannesson H."/>
        </authorList>
    </citation>
    <scope>NUCLEOTIDE SEQUENCE</scope>
    <source>
        <strain evidence="11">CBS 232.78</strain>
    </source>
</reference>
<dbReference type="SMART" id="SM00240">
    <property type="entry name" value="FHA"/>
    <property type="match status" value="1"/>
</dbReference>
<evidence type="ECO:0000256" key="3">
    <source>
        <dbReference type="ARBA" id="ARBA00022679"/>
    </source>
</evidence>
<keyword evidence="2" id="KW-0723">Serine/threonine-protein kinase</keyword>
<dbReference type="GO" id="GO:0007052">
    <property type="term" value="P:mitotic spindle organization"/>
    <property type="evidence" value="ECO:0007669"/>
    <property type="project" value="TreeGrafter"/>
</dbReference>
<dbReference type="SUPFAM" id="SSF56112">
    <property type="entry name" value="Protein kinase-like (PK-like)"/>
    <property type="match status" value="1"/>
</dbReference>
<evidence type="ECO:0000256" key="8">
    <source>
        <dbReference type="SAM" id="MobiDB-lite"/>
    </source>
</evidence>
<dbReference type="AlphaFoldDB" id="A0AAE0N167"/>
<dbReference type="GO" id="GO:0000922">
    <property type="term" value="C:spindle pole"/>
    <property type="evidence" value="ECO:0007669"/>
    <property type="project" value="TreeGrafter"/>
</dbReference>